<evidence type="ECO:0000313" key="2">
    <source>
        <dbReference type="EMBL" id="ALM87498.1"/>
    </source>
</evidence>
<feature type="signal peptide" evidence="1">
    <location>
        <begin position="1"/>
        <end position="17"/>
    </location>
</feature>
<feature type="chain" id="PRO_5012998352" evidence="1">
    <location>
        <begin position="18"/>
        <end position="90"/>
    </location>
</feature>
<evidence type="ECO:0000256" key="1">
    <source>
        <dbReference type="SAM" id="SignalP"/>
    </source>
</evidence>
<accession>A0A1P7ZCQ5</accession>
<proteinExistence type="evidence at transcript level"/>
<reference evidence="2" key="1">
    <citation type="submission" date="2015-01" db="EMBL/GenBank/DDBJ databases">
        <title>A model to identify novel conotoxins from transcriptomics based on NON-BLAST algorithm.</title>
        <authorList>
            <person name="Lu A."/>
            <person name="Wang Z."/>
        </authorList>
    </citation>
    <scope>NUCLEOTIDE SEQUENCE</scope>
</reference>
<sequence>MKAVAVFLVVALAVAYGQFFCPESENDPLNCIETMASAAACMKSKADGSYSYACGYCGKKKESCFGDKVPVTDYNCKTRKIVNPCGGPAL</sequence>
<dbReference type="AlphaFoldDB" id="A0A1P7ZCQ5"/>
<keyword evidence="1" id="KW-0732">Signal</keyword>
<dbReference type="EMBL" id="KP644542">
    <property type="protein sequence ID" value="ALM87498.1"/>
    <property type="molecule type" value="mRNA"/>
</dbReference>
<organism evidence="2">
    <name type="scientific">Conus betulinus</name>
    <name type="common">Beech cone</name>
    <dbReference type="NCBI Taxonomy" id="89764"/>
    <lineage>
        <taxon>Eukaryota</taxon>
        <taxon>Metazoa</taxon>
        <taxon>Spiralia</taxon>
        <taxon>Lophotrochozoa</taxon>
        <taxon>Mollusca</taxon>
        <taxon>Gastropoda</taxon>
        <taxon>Caenogastropoda</taxon>
        <taxon>Neogastropoda</taxon>
        <taxon>Conoidea</taxon>
        <taxon>Conidae</taxon>
        <taxon>Conus</taxon>
        <taxon>Dendroconus</taxon>
    </lineage>
</organism>
<protein>
    <submittedName>
        <fullName evidence="2">Conotoxin</fullName>
    </submittedName>
</protein>
<name>A0A1P7ZCQ5_CONBE</name>